<dbReference type="InterPro" id="IPR051844">
    <property type="entry name" value="USH2_Complex_Protein"/>
</dbReference>
<dbReference type="Proteomes" id="UP001356427">
    <property type="component" value="Unassembled WGS sequence"/>
</dbReference>
<dbReference type="SMART" id="SM00228">
    <property type="entry name" value="PDZ"/>
    <property type="match status" value="2"/>
</dbReference>
<feature type="compositionally biased region" description="Polar residues" evidence="4">
    <location>
        <begin position="663"/>
        <end position="677"/>
    </location>
</feature>
<name>A0AAN8R6P3_9TELE</name>
<evidence type="ECO:0000256" key="4">
    <source>
        <dbReference type="SAM" id="MobiDB-lite"/>
    </source>
</evidence>
<dbReference type="FunFam" id="2.30.42.10:FF:000171">
    <property type="entry name" value="PDZ domain containing 7"/>
    <property type="match status" value="1"/>
</dbReference>
<dbReference type="PANTHER" id="PTHR23116">
    <property type="entry name" value="PDZ DOMAIN CONTAINING WHIRLIN AND HARMONIN-RELATED"/>
    <property type="match status" value="1"/>
</dbReference>
<dbReference type="GO" id="GO:0032426">
    <property type="term" value="C:stereocilium tip"/>
    <property type="evidence" value="ECO:0007669"/>
    <property type="project" value="TreeGrafter"/>
</dbReference>
<dbReference type="PANTHER" id="PTHR23116:SF29">
    <property type="entry name" value="PDZ DOMAIN-CONTAINING PROTEIN 7"/>
    <property type="match status" value="1"/>
</dbReference>
<organism evidence="6 7">
    <name type="scientific">Coregonus suidteri</name>
    <dbReference type="NCBI Taxonomy" id="861788"/>
    <lineage>
        <taxon>Eukaryota</taxon>
        <taxon>Metazoa</taxon>
        <taxon>Chordata</taxon>
        <taxon>Craniata</taxon>
        <taxon>Vertebrata</taxon>
        <taxon>Euteleostomi</taxon>
        <taxon>Actinopterygii</taxon>
        <taxon>Neopterygii</taxon>
        <taxon>Teleostei</taxon>
        <taxon>Protacanthopterygii</taxon>
        <taxon>Salmoniformes</taxon>
        <taxon>Salmonidae</taxon>
        <taxon>Coregoninae</taxon>
        <taxon>Coregonus</taxon>
    </lineage>
</organism>
<evidence type="ECO:0000259" key="5">
    <source>
        <dbReference type="PROSITE" id="PS50106"/>
    </source>
</evidence>
<dbReference type="InterPro" id="IPR001478">
    <property type="entry name" value="PDZ"/>
</dbReference>
<dbReference type="PROSITE" id="PS50106">
    <property type="entry name" value="PDZ"/>
    <property type="match status" value="2"/>
</dbReference>
<feature type="compositionally biased region" description="Gly residues" evidence="4">
    <location>
        <begin position="197"/>
        <end position="212"/>
    </location>
</feature>
<feature type="region of interest" description="Disordered" evidence="4">
    <location>
        <begin position="184"/>
        <end position="360"/>
    </location>
</feature>
<feature type="compositionally biased region" description="Basic and acidic residues" evidence="4">
    <location>
        <begin position="641"/>
        <end position="654"/>
    </location>
</feature>
<feature type="compositionally biased region" description="Basic and acidic residues" evidence="4">
    <location>
        <begin position="561"/>
        <end position="574"/>
    </location>
</feature>
<dbReference type="GO" id="GO:0007605">
    <property type="term" value="P:sensory perception of sound"/>
    <property type="evidence" value="ECO:0007669"/>
    <property type="project" value="TreeGrafter"/>
</dbReference>
<sequence length="784" mass="86439">MATIREQCLDPGGLAERHGIKMGDQILAANGVSFDGITHSNAVEVLKSHTHIMLTIREAGRYPAYKEMVAEYSWLSKMANGGPPSSSQGSDSYSSASSLSSTPLSSLSGLSQVLFPPTFGSDMVDVCISTDDKSRRPSSSERTTETAMQTDLHPPSDSNAPPSPLGRLVAMETSRTLGATVFLKDTAIRGKGEGPVERGGAGDGGRGKGGMLSQGEQDVAQDSPKTAVLMALSRPRKPIRRSQSHITVTEDKQKKKKQGKEKSAGEREGSKTLQRSKTFVSLLFRRDRRRDISRNKRERDTSRDSRDTGTGDSHRGRSKSPSHHADKDKERGHPFQLLTSPRETRAGVKDSSPLPHPETLGQVEDMARKLLSQDEVTAVMRHCKRFMSECVVQDLVHPLLAILDRPEKLLLIREIRMLIPPTELGCFDSIVMPFELEAYDILKSRSLRSPALRSPRSGTPRRHLITPIPDYHGGFQLQTAQDLGRDRQLMEDLERLRVSGLQGGLLPPSRVFTPLLDVPVDSYTHHNPRSRSPSPSPPNWLLTESTHTTRHQPQTNHSPHRRDNGLSRPQHYDETSLLSEDTTAERGRSPVRNKHNGRVRMDQWESSTERRGGMAEGYMEVRVHVPPRNIQPALAQVLEPPLRDRSPSTGRERGGQGQRENGKQVNRLSPGRSQNGHHGNASPVPVQEYEITTVTISKTKQSLGISISGGMESKVQPVIKIEKIFPGGAASTSDVLKAGYELVSVDGESLQRVTHLHAVDVIRRAFSNKAKDSMVFIVKVPKGP</sequence>
<feature type="region of interest" description="Disordered" evidence="4">
    <location>
        <begin position="523"/>
        <end position="612"/>
    </location>
</feature>
<feature type="compositionally biased region" description="Basic and acidic residues" evidence="4">
    <location>
        <begin position="323"/>
        <end position="333"/>
    </location>
</feature>
<dbReference type="GO" id="GO:0060088">
    <property type="term" value="P:auditory receptor cell stereocilium organization"/>
    <property type="evidence" value="ECO:0007669"/>
    <property type="project" value="TreeGrafter"/>
</dbReference>
<feature type="domain" description="PDZ" evidence="5">
    <location>
        <begin position="693"/>
        <end position="765"/>
    </location>
</feature>
<proteinExistence type="predicted"/>
<feature type="compositionally biased region" description="Basic and acidic residues" evidence="4">
    <location>
        <begin position="260"/>
        <end position="270"/>
    </location>
</feature>
<dbReference type="Pfam" id="PF00595">
    <property type="entry name" value="PDZ"/>
    <property type="match status" value="2"/>
</dbReference>
<dbReference type="InterPro" id="IPR036034">
    <property type="entry name" value="PDZ_sf"/>
</dbReference>
<dbReference type="CDD" id="cd06751">
    <property type="entry name" value="PDZ3_PDZD7-like"/>
    <property type="match status" value="1"/>
</dbReference>
<evidence type="ECO:0000256" key="1">
    <source>
        <dbReference type="ARBA" id="ARBA00004316"/>
    </source>
</evidence>
<feature type="compositionally biased region" description="Basic and acidic residues" evidence="4">
    <location>
        <begin position="599"/>
        <end position="612"/>
    </location>
</feature>
<evidence type="ECO:0000313" key="7">
    <source>
        <dbReference type="Proteomes" id="UP001356427"/>
    </source>
</evidence>
<reference evidence="6 7" key="1">
    <citation type="submission" date="2021-04" db="EMBL/GenBank/DDBJ databases">
        <authorList>
            <person name="De Guttry C."/>
            <person name="Zahm M."/>
            <person name="Klopp C."/>
            <person name="Cabau C."/>
            <person name="Louis A."/>
            <person name="Berthelot C."/>
            <person name="Parey E."/>
            <person name="Roest Crollius H."/>
            <person name="Montfort J."/>
            <person name="Robinson-Rechavi M."/>
            <person name="Bucao C."/>
            <person name="Bouchez O."/>
            <person name="Gislard M."/>
            <person name="Lluch J."/>
            <person name="Milhes M."/>
            <person name="Lampietro C."/>
            <person name="Lopez Roques C."/>
            <person name="Donnadieu C."/>
            <person name="Braasch I."/>
            <person name="Desvignes T."/>
            <person name="Postlethwait J."/>
            <person name="Bobe J."/>
            <person name="Wedekind C."/>
            <person name="Guiguen Y."/>
        </authorList>
    </citation>
    <scope>NUCLEOTIDE SEQUENCE [LARGE SCALE GENOMIC DNA]</scope>
    <source>
        <strain evidence="6">Cs_M1</strain>
        <tissue evidence="6">Blood</tissue>
    </source>
</reference>
<feature type="region of interest" description="Disordered" evidence="4">
    <location>
        <begin position="130"/>
        <end position="166"/>
    </location>
</feature>
<feature type="compositionally biased region" description="Basic residues" evidence="4">
    <location>
        <begin position="589"/>
        <end position="598"/>
    </location>
</feature>
<dbReference type="GO" id="GO:0005929">
    <property type="term" value="C:cilium"/>
    <property type="evidence" value="ECO:0007669"/>
    <property type="project" value="TreeGrafter"/>
</dbReference>
<dbReference type="SUPFAM" id="SSF50156">
    <property type="entry name" value="PDZ domain-like"/>
    <property type="match status" value="2"/>
</dbReference>
<keyword evidence="2" id="KW-0677">Repeat</keyword>
<feature type="compositionally biased region" description="Basic residues" evidence="4">
    <location>
        <begin position="234"/>
        <end position="243"/>
    </location>
</feature>
<evidence type="ECO:0000313" key="6">
    <source>
        <dbReference type="EMBL" id="KAK6328535.1"/>
    </source>
</evidence>
<evidence type="ECO:0000256" key="3">
    <source>
        <dbReference type="ARBA" id="ARBA00023273"/>
    </source>
</evidence>
<keyword evidence="3" id="KW-0966">Cell projection</keyword>
<keyword evidence="7" id="KW-1185">Reference proteome</keyword>
<dbReference type="Gene3D" id="1.20.1160.20">
    <property type="match status" value="1"/>
</dbReference>
<dbReference type="Gene3D" id="2.30.42.10">
    <property type="match status" value="2"/>
</dbReference>
<dbReference type="GO" id="GO:0002142">
    <property type="term" value="C:stereocilia ankle link complex"/>
    <property type="evidence" value="ECO:0007669"/>
    <property type="project" value="TreeGrafter"/>
</dbReference>
<dbReference type="GO" id="GO:0005886">
    <property type="term" value="C:plasma membrane"/>
    <property type="evidence" value="ECO:0007669"/>
    <property type="project" value="TreeGrafter"/>
</dbReference>
<evidence type="ECO:0000256" key="2">
    <source>
        <dbReference type="ARBA" id="ARBA00022737"/>
    </source>
</evidence>
<accession>A0AAN8R6P3</accession>
<dbReference type="AlphaFoldDB" id="A0AAN8R6P3"/>
<comment type="caution">
    <text evidence="6">The sequence shown here is derived from an EMBL/GenBank/DDBJ whole genome shotgun (WGS) entry which is preliminary data.</text>
</comment>
<feature type="compositionally biased region" description="Polar residues" evidence="4">
    <location>
        <begin position="542"/>
        <end position="557"/>
    </location>
</feature>
<comment type="subcellular location">
    <subcellularLocation>
        <location evidence="1">Cell projection</location>
    </subcellularLocation>
</comment>
<feature type="compositionally biased region" description="Basic and acidic residues" evidence="4">
    <location>
        <begin position="289"/>
        <end position="315"/>
    </location>
</feature>
<dbReference type="EMBL" id="JAGTTL010000001">
    <property type="protein sequence ID" value="KAK6328535.1"/>
    <property type="molecule type" value="Genomic_DNA"/>
</dbReference>
<feature type="domain" description="PDZ" evidence="5">
    <location>
        <begin position="9"/>
        <end position="48"/>
    </location>
</feature>
<gene>
    <name evidence="6" type="ORF">J4Q44_G00005130</name>
</gene>
<feature type="compositionally biased region" description="Basic and acidic residues" evidence="4">
    <location>
        <begin position="186"/>
        <end position="196"/>
    </location>
</feature>
<feature type="compositionally biased region" description="Basic and acidic residues" evidence="4">
    <location>
        <begin position="130"/>
        <end position="144"/>
    </location>
</feature>
<protein>
    <recommendedName>
        <fullName evidence="5">PDZ domain-containing protein</fullName>
    </recommendedName>
</protein>
<feature type="region of interest" description="Disordered" evidence="4">
    <location>
        <begin position="636"/>
        <end position="686"/>
    </location>
</feature>